<dbReference type="EMBL" id="KN882043">
    <property type="protein sequence ID" value="KIY46039.1"/>
    <property type="molecule type" value="Genomic_DNA"/>
</dbReference>
<proteinExistence type="predicted"/>
<evidence type="ECO:0000313" key="1">
    <source>
        <dbReference type="EMBL" id="KIY46039.1"/>
    </source>
</evidence>
<dbReference type="AlphaFoldDB" id="A0A0D7A6N7"/>
<sequence>GCAYLRAVQSQMRSGLSTEGEYLEVICLHRAMLAAYPAAHAECAEGICDMAGELEQRARQVGVAVDGYAAVFAFLHEARSVNEYLSQWIKTSAHPYFS</sequence>
<dbReference type="Proteomes" id="UP000054144">
    <property type="component" value="Unassembled WGS sequence"/>
</dbReference>
<feature type="non-terminal residue" evidence="1">
    <location>
        <position position="1"/>
    </location>
</feature>
<accession>A0A0D7A6N7</accession>
<evidence type="ECO:0000313" key="2">
    <source>
        <dbReference type="Proteomes" id="UP000054144"/>
    </source>
</evidence>
<dbReference type="OrthoDB" id="2651020at2759"/>
<name>A0A0D7A6N7_9AGAR</name>
<gene>
    <name evidence="1" type="ORF">FISHEDRAFT_48008</name>
</gene>
<keyword evidence="2" id="KW-1185">Reference proteome</keyword>
<organism evidence="1 2">
    <name type="scientific">Fistulina hepatica ATCC 64428</name>
    <dbReference type="NCBI Taxonomy" id="1128425"/>
    <lineage>
        <taxon>Eukaryota</taxon>
        <taxon>Fungi</taxon>
        <taxon>Dikarya</taxon>
        <taxon>Basidiomycota</taxon>
        <taxon>Agaricomycotina</taxon>
        <taxon>Agaricomycetes</taxon>
        <taxon>Agaricomycetidae</taxon>
        <taxon>Agaricales</taxon>
        <taxon>Fistulinaceae</taxon>
        <taxon>Fistulina</taxon>
    </lineage>
</organism>
<reference evidence="1 2" key="1">
    <citation type="journal article" date="2015" name="Fungal Genet. Biol.">
        <title>Evolution of novel wood decay mechanisms in Agaricales revealed by the genome sequences of Fistulina hepatica and Cylindrobasidium torrendii.</title>
        <authorList>
            <person name="Floudas D."/>
            <person name="Held B.W."/>
            <person name="Riley R."/>
            <person name="Nagy L.G."/>
            <person name="Koehler G."/>
            <person name="Ransdell A.S."/>
            <person name="Younus H."/>
            <person name="Chow J."/>
            <person name="Chiniquy J."/>
            <person name="Lipzen A."/>
            <person name="Tritt A."/>
            <person name="Sun H."/>
            <person name="Haridas S."/>
            <person name="LaButti K."/>
            <person name="Ohm R.A."/>
            <person name="Kues U."/>
            <person name="Blanchette R.A."/>
            <person name="Grigoriev I.V."/>
            <person name="Minto R.E."/>
            <person name="Hibbett D.S."/>
        </authorList>
    </citation>
    <scope>NUCLEOTIDE SEQUENCE [LARGE SCALE GENOMIC DNA]</scope>
    <source>
        <strain evidence="1 2">ATCC 64428</strain>
    </source>
</reference>
<protein>
    <submittedName>
        <fullName evidence="1">Uncharacterized protein</fullName>
    </submittedName>
</protein>